<dbReference type="Proteomes" id="UP000030008">
    <property type="component" value="Unassembled WGS sequence"/>
</dbReference>
<dbReference type="PROSITE" id="PS01124">
    <property type="entry name" value="HTH_ARAC_FAMILY_2"/>
    <property type="match status" value="1"/>
</dbReference>
<gene>
    <name evidence="5" type="ORF">CIAN88_22405</name>
</gene>
<comment type="caution">
    <text evidence="5">The sequence shown here is derived from an EMBL/GenBank/DDBJ whole genome shotgun (WGS) entry which is preliminary data.</text>
</comment>
<evidence type="ECO:0000313" key="5">
    <source>
        <dbReference type="EMBL" id="KGJ51119.1"/>
    </source>
</evidence>
<dbReference type="EMBL" id="JQIF01000143">
    <property type="protein sequence ID" value="KGJ51119.1"/>
    <property type="molecule type" value="Genomic_DNA"/>
</dbReference>
<proteinExistence type="predicted"/>
<keyword evidence="3" id="KW-0804">Transcription</keyword>
<evidence type="ECO:0000256" key="1">
    <source>
        <dbReference type="ARBA" id="ARBA00023015"/>
    </source>
</evidence>
<reference evidence="5 6" key="1">
    <citation type="submission" date="2014-08" db="EMBL/GenBank/DDBJ databases">
        <title>Clostridium innocuum, an unnegligible vancomycin-resistant pathogen causing extra-intestinal infections.</title>
        <authorList>
            <person name="Feng Y."/>
            <person name="Chiu C.-H."/>
        </authorList>
    </citation>
    <scope>NUCLEOTIDE SEQUENCE [LARGE SCALE GENOMIC DNA]</scope>
    <source>
        <strain evidence="5 6">AN88</strain>
    </source>
</reference>
<evidence type="ECO:0000313" key="6">
    <source>
        <dbReference type="Proteomes" id="UP000030008"/>
    </source>
</evidence>
<dbReference type="PROSITE" id="PS00041">
    <property type="entry name" value="HTH_ARAC_FAMILY_1"/>
    <property type="match status" value="1"/>
</dbReference>
<dbReference type="InterPro" id="IPR053142">
    <property type="entry name" value="PchR_regulatory_protein"/>
</dbReference>
<dbReference type="PRINTS" id="PR00032">
    <property type="entry name" value="HTHARAC"/>
</dbReference>
<dbReference type="PANTHER" id="PTHR47893">
    <property type="entry name" value="REGULATORY PROTEIN PCHR"/>
    <property type="match status" value="1"/>
</dbReference>
<dbReference type="GO" id="GO:0003700">
    <property type="term" value="F:DNA-binding transcription factor activity"/>
    <property type="evidence" value="ECO:0007669"/>
    <property type="project" value="InterPro"/>
</dbReference>
<name>A0A099HZC3_CLOIN</name>
<dbReference type="GO" id="GO:0043565">
    <property type="term" value="F:sequence-specific DNA binding"/>
    <property type="evidence" value="ECO:0007669"/>
    <property type="project" value="InterPro"/>
</dbReference>
<dbReference type="SUPFAM" id="SSF46689">
    <property type="entry name" value="Homeodomain-like"/>
    <property type="match status" value="1"/>
</dbReference>
<dbReference type="PANTHER" id="PTHR47893:SF1">
    <property type="entry name" value="REGULATORY PROTEIN PCHR"/>
    <property type="match status" value="1"/>
</dbReference>
<dbReference type="SMART" id="SM00342">
    <property type="entry name" value="HTH_ARAC"/>
    <property type="match status" value="1"/>
</dbReference>
<evidence type="ECO:0000256" key="3">
    <source>
        <dbReference type="ARBA" id="ARBA00023163"/>
    </source>
</evidence>
<evidence type="ECO:0000259" key="4">
    <source>
        <dbReference type="PROSITE" id="PS01124"/>
    </source>
</evidence>
<keyword evidence="2" id="KW-0238">DNA-binding</keyword>
<dbReference type="InterPro" id="IPR009057">
    <property type="entry name" value="Homeodomain-like_sf"/>
</dbReference>
<dbReference type="InterPro" id="IPR018060">
    <property type="entry name" value="HTH_AraC"/>
</dbReference>
<keyword evidence="1" id="KW-0805">Transcription regulation</keyword>
<dbReference type="Gene3D" id="1.10.10.60">
    <property type="entry name" value="Homeodomain-like"/>
    <property type="match status" value="1"/>
</dbReference>
<dbReference type="AlphaFoldDB" id="A0A099HZC3"/>
<feature type="domain" description="HTH araC/xylS-type" evidence="4">
    <location>
        <begin position="226"/>
        <end position="324"/>
    </location>
</feature>
<dbReference type="Pfam" id="PF12833">
    <property type="entry name" value="HTH_18"/>
    <property type="match status" value="1"/>
</dbReference>
<sequence length="330" mass="37804">MKIDDIIRKCIEIPGVSIKRSEFNAELLMKTKEGKGSMTFFQLFPGLTIAYIFINSPTWVAPNLGEDSFIKKGPLLLNYCVTGRCEIILNNGNFVYVKDGDISLTECFAQKQYVYPRRIYEGMELFVDTNTLATESTWIQKEFGIDIPKIIELFCPNDNTYISAVTPEVEEILIKLWELFDIAPPFSISQMKIYVLALFSLLQNLNNIPPSQACTFFTETQVDIAKRVEKIITSDLRQHHPAWELAAQFSISETSLKNYFRGVFGQNISIYLREVRMKKAAELLTSTRLSVAEIAELVGYMNQSKFASVFKKQFGLSPLEYRRSKNLENR</sequence>
<protein>
    <submittedName>
        <fullName evidence="5">AraC family transcriptional regulator</fullName>
    </submittedName>
</protein>
<dbReference type="InterPro" id="IPR018062">
    <property type="entry name" value="HTH_AraC-typ_CS"/>
</dbReference>
<evidence type="ECO:0000256" key="2">
    <source>
        <dbReference type="ARBA" id="ARBA00023125"/>
    </source>
</evidence>
<accession>A0A099HZC3</accession>
<organism evidence="5 6">
    <name type="scientific">Clostridium innocuum</name>
    <dbReference type="NCBI Taxonomy" id="1522"/>
    <lineage>
        <taxon>Bacteria</taxon>
        <taxon>Bacillati</taxon>
        <taxon>Bacillota</taxon>
        <taxon>Clostridia</taxon>
        <taxon>Eubacteriales</taxon>
        <taxon>Clostridiaceae</taxon>
        <taxon>Clostridium</taxon>
    </lineage>
</organism>
<dbReference type="InterPro" id="IPR020449">
    <property type="entry name" value="Tscrpt_reg_AraC-type_HTH"/>
</dbReference>
<dbReference type="RefSeq" id="WP_015535467.1">
    <property type="nucleotide sequence ID" value="NZ_JQIF01000143.1"/>
</dbReference>